<evidence type="ECO:0000313" key="2">
    <source>
        <dbReference type="Proteomes" id="UP000308600"/>
    </source>
</evidence>
<keyword evidence="2" id="KW-1185">Reference proteome</keyword>
<sequence length="629" mass="69733">MEHANGVESPDRSPPTYSSDDSSLSLNGGELGADQEKTPELDWDFLKSRSLQPGGFGDDRAQLWPQLLNARLPPSPQSDKETHKDQDTTTKEESLDSTHPQVTTHPDEHQISLDTHRSFVLYPVEADTMTGKDKLQADLYDLLVSLFRKRPKLRYFQGYHDIVTVLFLTLPPEIQLNCAEKISLHRVRDSMGTGLEPVLGLLHVLKKLLRIADPEYAELLEQTAPLPFYALSNLLTLFSHDMPTLPLIQHVFDYLLCRPPIIVVYLATAIILCRQDEVRRLEEEGEDGMIHSLLSGLPNISDELYPEAAFDETKQAVPDPGNSEPSRPTPPASIDHRSEDDKELLDPVGTEQQQSETERIPPTGDDPETGPSDSPPLSGSLDGVTDPESTKTSTDASGGETNSAQPSISWAGDASETDDRDHHSPSPPPHTRRTSITLSSLLSSADALYAQYPPTLPNLCLSSIMGPQSVIFTWSEKPSHLPSDSMAESMVLHPELVVYPYQEDEPEYANGRSEKTESGSETEDGKQVSNRRAKDASRRAMMLRKLWILGQVEKRTMVAGAVLVVAIALAFYGIRTNGRGVGGNSPRVSPMRELHMQYLGLRDTLGDGRWRGLGFMGMFWDGWMNGRRQ</sequence>
<evidence type="ECO:0000313" key="1">
    <source>
        <dbReference type="EMBL" id="TFK73411.1"/>
    </source>
</evidence>
<dbReference type="Proteomes" id="UP000308600">
    <property type="component" value="Unassembled WGS sequence"/>
</dbReference>
<organism evidence="1 2">
    <name type="scientific">Pluteus cervinus</name>
    <dbReference type="NCBI Taxonomy" id="181527"/>
    <lineage>
        <taxon>Eukaryota</taxon>
        <taxon>Fungi</taxon>
        <taxon>Dikarya</taxon>
        <taxon>Basidiomycota</taxon>
        <taxon>Agaricomycotina</taxon>
        <taxon>Agaricomycetes</taxon>
        <taxon>Agaricomycetidae</taxon>
        <taxon>Agaricales</taxon>
        <taxon>Pluteineae</taxon>
        <taxon>Pluteaceae</taxon>
        <taxon>Pluteus</taxon>
    </lineage>
</organism>
<name>A0ACD3B6Y2_9AGAR</name>
<reference evidence="1 2" key="1">
    <citation type="journal article" date="2019" name="Nat. Ecol. Evol.">
        <title>Megaphylogeny resolves global patterns of mushroom evolution.</title>
        <authorList>
            <person name="Varga T."/>
            <person name="Krizsan K."/>
            <person name="Foldi C."/>
            <person name="Dima B."/>
            <person name="Sanchez-Garcia M."/>
            <person name="Sanchez-Ramirez S."/>
            <person name="Szollosi G.J."/>
            <person name="Szarkandi J.G."/>
            <person name="Papp V."/>
            <person name="Albert L."/>
            <person name="Andreopoulos W."/>
            <person name="Angelini C."/>
            <person name="Antonin V."/>
            <person name="Barry K.W."/>
            <person name="Bougher N.L."/>
            <person name="Buchanan P."/>
            <person name="Buyck B."/>
            <person name="Bense V."/>
            <person name="Catcheside P."/>
            <person name="Chovatia M."/>
            <person name="Cooper J."/>
            <person name="Damon W."/>
            <person name="Desjardin D."/>
            <person name="Finy P."/>
            <person name="Geml J."/>
            <person name="Haridas S."/>
            <person name="Hughes K."/>
            <person name="Justo A."/>
            <person name="Karasinski D."/>
            <person name="Kautmanova I."/>
            <person name="Kiss B."/>
            <person name="Kocsube S."/>
            <person name="Kotiranta H."/>
            <person name="LaButti K.M."/>
            <person name="Lechner B.E."/>
            <person name="Liimatainen K."/>
            <person name="Lipzen A."/>
            <person name="Lukacs Z."/>
            <person name="Mihaltcheva S."/>
            <person name="Morgado L.N."/>
            <person name="Niskanen T."/>
            <person name="Noordeloos M.E."/>
            <person name="Ohm R.A."/>
            <person name="Ortiz-Santana B."/>
            <person name="Ovrebo C."/>
            <person name="Racz N."/>
            <person name="Riley R."/>
            <person name="Savchenko A."/>
            <person name="Shiryaev A."/>
            <person name="Soop K."/>
            <person name="Spirin V."/>
            <person name="Szebenyi C."/>
            <person name="Tomsovsky M."/>
            <person name="Tulloss R.E."/>
            <person name="Uehling J."/>
            <person name="Grigoriev I.V."/>
            <person name="Vagvolgyi C."/>
            <person name="Papp T."/>
            <person name="Martin F.M."/>
            <person name="Miettinen O."/>
            <person name="Hibbett D.S."/>
            <person name="Nagy L.G."/>
        </authorList>
    </citation>
    <scope>NUCLEOTIDE SEQUENCE [LARGE SCALE GENOMIC DNA]</scope>
    <source>
        <strain evidence="1 2">NL-1719</strain>
    </source>
</reference>
<gene>
    <name evidence="1" type="ORF">BDN72DRAFT_814675</name>
</gene>
<accession>A0ACD3B6Y2</accession>
<proteinExistence type="predicted"/>
<protein>
    <submittedName>
        <fullName evidence="1">Uncharacterized protein</fullName>
    </submittedName>
</protein>
<dbReference type="EMBL" id="ML208276">
    <property type="protein sequence ID" value="TFK73411.1"/>
    <property type="molecule type" value="Genomic_DNA"/>
</dbReference>